<dbReference type="SUPFAM" id="SSF82185">
    <property type="entry name" value="Histone H3 K4-specific methyltransferase SET7/9 N-terminal domain"/>
    <property type="match status" value="1"/>
</dbReference>
<dbReference type="EMBL" id="MN739777">
    <property type="protein sequence ID" value="QHT26007.1"/>
    <property type="molecule type" value="Genomic_DNA"/>
</dbReference>
<reference evidence="1" key="1">
    <citation type="journal article" date="2020" name="Nature">
        <title>Giant virus diversity and host interactions through global metagenomics.</title>
        <authorList>
            <person name="Schulz F."/>
            <person name="Roux S."/>
            <person name="Paez-Espino D."/>
            <person name="Jungbluth S."/>
            <person name="Walsh D.A."/>
            <person name="Denef V.J."/>
            <person name="McMahon K.D."/>
            <person name="Konstantinidis K.T."/>
            <person name="Eloe-Fadrosh E.A."/>
            <person name="Kyrpides N.C."/>
            <person name="Woyke T."/>
        </authorList>
    </citation>
    <scope>NUCLEOTIDE SEQUENCE</scope>
    <source>
        <strain evidence="1">GVMAG-M-3300023179-27</strain>
    </source>
</reference>
<sequence>MTTLEQISDKLKVYIENPLCVFKKCDDSIVVLRKLEDTVTDELRSNIVQRNFATFRANKLYVEKIIDIETLEDVIEVINTIYPHKHLTYIEGKVIEEKHFHLTNTEGIYYFLTLEPAYSIGYQKATHKVLWWYYNGNKMYEAEYKNGEKHGKYTHWNVDGTIKESHYYDNGKII</sequence>
<accession>A0A6C0EA05</accession>
<protein>
    <submittedName>
        <fullName evidence="1">Uncharacterized protein</fullName>
    </submittedName>
</protein>
<organism evidence="1">
    <name type="scientific">viral metagenome</name>
    <dbReference type="NCBI Taxonomy" id="1070528"/>
    <lineage>
        <taxon>unclassified sequences</taxon>
        <taxon>metagenomes</taxon>
        <taxon>organismal metagenomes</taxon>
    </lineage>
</organism>
<name>A0A6C0EA05_9ZZZZ</name>
<dbReference type="AlphaFoldDB" id="A0A6C0EA05"/>
<dbReference type="Gene3D" id="2.20.110.10">
    <property type="entry name" value="Histone H3 K4-specific methyltransferase SET7/9 N-terminal domain"/>
    <property type="match status" value="1"/>
</dbReference>
<proteinExistence type="predicted"/>
<evidence type="ECO:0000313" key="1">
    <source>
        <dbReference type="EMBL" id="QHT26007.1"/>
    </source>
</evidence>